<dbReference type="GO" id="GO:0006284">
    <property type="term" value="P:base-excision repair"/>
    <property type="evidence" value="ECO:0007669"/>
    <property type="project" value="UniProtKB-UniRule"/>
</dbReference>
<accession>A0A0F5JPD8</accession>
<evidence type="ECO:0000256" key="4">
    <source>
        <dbReference type="ARBA" id="ARBA00012045"/>
    </source>
</evidence>
<dbReference type="Gene3D" id="1.10.340.30">
    <property type="entry name" value="Hypothetical protein, domain 2"/>
    <property type="match status" value="1"/>
</dbReference>
<dbReference type="InterPro" id="IPR005760">
    <property type="entry name" value="A/G_AdeGlyc_MutY"/>
</dbReference>
<dbReference type="PATRIC" id="fig|1203610.3.peg.683"/>
<dbReference type="GO" id="GO:0035485">
    <property type="term" value="F:adenine/guanine mispair binding"/>
    <property type="evidence" value="ECO:0007669"/>
    <property type="project" value="TreeGrafter"/>
</dbReference>
<name>A0A0F5JPD8_9BACT</name>
<evidence type="ECO:0000256" key="14">
    <source>
        <dbReference type="RuleBase" id="RU365096"/>
    </source>
</evidence>
<dbReference type="PANTHER" id="PTHR42944:SF1">
    <property type="entry name" value="ADENINE DNA GLYCOSYLASE"/>
    <property type="match status" value="1"/>
</dbReference>
<evidence type="ECO:0000256" key="8">
    <source>
        <dbReference type="ARBA" id="ARBA00022763"/>
    </source>
</evidence>
<gene>
    <name evidence="16" type="ORF">HMPREF1536_00662</name>
</gene>
<dbReference type="InterPro" id="IPR003265">
    <property type="entry name" value="HhH-GPD_domain"/>
</dbReference>
<evidence type="ECO:0000256" key="10">
    <source>
        <dbReference type="ARBA" id="ARBA00023004"/>
    </source>
</evidence>
<evidence type="ECO:0000313" key="17">
    <source>
        <dbReference type="Proteomes" id="UP000033035"/>
    </source>
</evidence>
<dbReference type="EC" id="3.2.2.31" evidence="4 14"/>
<dbReference type="Gene3D" id="3.90.79.10">
    <property type="entry name" value="Nucleoside Triphosphate Pyrophosphohydrolase"/>
    <property type="match status" value="1"/>
</dbReference>
<evidence type="ECO:0000256" key="1">
    <source>
        <dbReference type="ARBA" id="ARBA00000843"/>
    </source>
</evidence>
<comment type="catalytic activity">
    <reaction evidence="1 14">
        <text>Hydrolyzes free adenine bases from 7,8-dihydro-8-oxoguanine:adenine mismatched double-stranded DNA, leaving an apurinic site.</text>
        <dbReference type="EC" id="3.2.2.31"/>
    </reaction>
</comment>
<dbReference type="AlphaFoldDB" id="A0A0F5JPD8"/>
<dbReference type="PANTHER" id="PTHR42944">
    <property type="entry name" value="ADENINE DNA GLYCOSYLASE"/>
    <property type="match status" value="1"/>
</dbReference>
<dbReference type="Pfam" id="PF00730">
    <property type="entry name" value="HhH-GPD"/>
    <property type="match status" value="1"/>
</dbReference>
<evidence type="ECO:0000259" key="15">
    <source>
        <dbReference type="SMART" id="SM00478"/>
    </source>
</evidence>
<dbReference type="SUPFAM" id="SSF48150">
    <property type="entry name" value="DNA-glycosylase"/>
    <property type="match status" value="1"/>
</dbReference>
<dbReference type="GO" id="GO:0046872">
    <property type="term" value="F:metal ion binding"/>
    <property type="evidence" value="ECO:0007669"/>
    <property type="project" value="UniProtKB-UniRule"/>
</dbReference>
<keyword evidence="17" id="KW-1185">Reference proteome</keyword>
<evidence type="ECO:0000256" key="9">
    <source>
        <dbReference type="ARBA" id="ARBA00022801"/>
    </source>
</evidence>
<dbReference type="RefSeq" id="WP_028728597.1">
    <property type="nucleotide sequence ID" value="NZ_AUAE01000034.1"/>
</dbReference>
<evidence type="ECO:0000256" key="12">
    <source>
        <dbReference type="ARBA" id="ARBA00023204"/>
    </source>
</evidence>
<organism evidence="16 17">
    <name type="scientific">Parabacteroides gordonii MS-1 = DSM 23371</name>
    <dbReference type="NCBI Taxonomy" id="1203610"/>
    <lineage>
        <taxon>Bacteria</taxon>
        <taxon>Pseudomonadati</taxon>
        <taxon>Bacteroidota</taxon>
        <taxon>Bacteroidia</taxon>
        <taxon>Bacteroidales</taxon>
        <taxon>Tannerellaceae</taxon>
        <taxon>Parabacteroides</taxon>
    </lineage>
</organism>
<dbReference type="GO" id="GO:0006298">
    <property type="term" value="P:mismatch repair"/>
    <property type="evidence" value="ECO:0007669"/>
    <property type="project" value="TreeGrafter"/>
</dbReference>
<dbReference type="NCBIfam" id="TIGR01084">
    <property type="entry name" value="mutY"/>
    <property type="match status" value="1"/>
</dbReference>
<dbReference type="InterPro" id="IPR044298">
    <property type="entry name" value="MIG/MutY"/>
</dbReference>
<evidence type="ECO:0000256" key="3">
    <source>
        <dbReference type="ARBA" id="ARBA00008343"/>
    </source>
</evidence>
<proteinExistence type="inferred from homology"/>
<dbReference type="CDD" id="cd00056">
    <property type="entry name" value="ENDO3c"/>
    <property type="match status" value="1"/>
</dbReference>
<evidence type="ECO:0000256" key="7">
    <source>
        <dbReference type="ARBA" id="ARBA00022723"/>
    </source>
</evidence>
<dbReference type="InterPro" id="IPR011257">
    <property type="entry name" value="DNA_glycosylase"/>
</dbReference>
<protein>
    <recommendedName>
        <fullName evidence="5 14">Adenine DNA glycosylase</fullName>
        <ecNumber evidence="4 14">3.2.2.31</ecNumber>
    </recommendedName>
</protein>
<dbReference type="Gene3D" id="1.10.1670.10">
    <property type="entry name" value="Helix-hairpin-Helix base-excision DNA repair enzymes (C-terminal)"/>
    <property type="match status" value="1"/>
</dbReference>
<dbReference type="Proteomes" id="UP000033035">
    <property type="component" value="Unassembled WGS sequence"/>
</dbReference>
<dbReference type="InterPro" id="IPR023170">
    <property type="entry name" value="HhH_base_excis_C"/>
</dbReference>
<keyword evidence="8 14" id="KW-0227">DNA damage</keyword>
<keyword evidence="6" id="KW-0004">4Fe-4S</keyword>
<sequence length="361" mass="41439">MSHLKKELKTSNMLLDWYKTNKRALPWRESSDPYIIWISEIILQQTRVAQGMDYFYRFTERFPDVASLASAEEDEVLKYWQGLGYYSRARNLHAAAKSIMDKFGGVFPSEYKDVLSLKGIGEYTAAAIVSFVWNKPYPVVDGNVFRVLSRLYAVDTPIDTTSGKKQFTELAGIVMNPEKAGAHNQAVMEFGALQCVPQNPDCEACPLKECCMAYASHTVQSFPVKQNKTKTRPRYFHYLYIIYKGQTWLSRRGKKDIWEGLYEFPLIETEQPADFAALQETDAFRHLFDGAGKLNVSVDIPEIKHVLSHQVLHTAFYRVEIEKISDALNSYLAVPYKDIERYAVPRLVHIYLEKLNGNLSE</sequence>
<keyword evidence="13 14" id="KW-0326">Glycosidase</keyword>
<comment type="function">
    <text evidence="2">Adenine glycosylase active on G-A mispairs. MutY also corrects error-prone DNA synthesis past GO lesions which are due to the oxidatively damaged form of guanine: 7,8-dihydro-8-oxoguanine (8-oxo-dGTP).</text>
</comment>
<dbReference type="HOGENOM" id="CLU_012862_0_3_10"/>
<evidence type="ECO:0000256" key="5">
    <source>
        <dbReference type="ARBA" id="ARBA00022023"/>
    </source>
</evidence>
<dbReference type="SMART" id="SM00478">
    <property type="entry name" value="ENDO3c"/>
    <property type="match status" value="1"/>
</dbReference>
<reference evidence="16 17" key="1">
    <citation type="submission" date="2013-04" db="EMBL/GenBank/DDBJ databases">
        <title>The Genome Sequence of Parabacteroides gordonii DSM 23371.</title>
        <authorList>
            <consortium name="The Broad Institute Genomics Platform"/>
            <person name="Earl A."/>
            <person name="Ward D."/>
            <person name="Feldgarden M."/>
            <person name="Gevers D."/>
            <person name="Martens E."/>
            <person name="Sakamoto M."/>
            <person name="Benno Y."/>
            <person name="Suzuki N."/>
            <person name="Matsunaga N."/>
            <person name="Koshihara K."/>
            <person name="Seki M."/>
            <person name="Komiya H."/>
            <person name="Walker B."/>
            <person name="Young S."/>
            <person name="Zeng Q."/>
            <person name="Gargeya S."/>
            <person name="Fitzgerald M."/>
            <person name="Haas B."/>
            <person name="Abouelleil A."/>
            <person name="Allen A.W."/>
            <person name="Alvarado L."/>
            <person name="Arachchi H.M."/>
            <person name="Berlin A.M."/>
            <person name="Chapman S.B."/>
            <person name="Gainer-Dewar J."/>
            <person name="Goldberg J."/>
            <person name="Griggs A."/>
            <person name="Gujja S."/>
            <person name="Hansen M."/>
            <person name="Howarth C."/>
            <person name="Imamovic A."/>
            <person name="Ireland A."/>
            <person name="Larimer J."/>
            <person name="McCowan C."/>
            <person name="Murphy C."/>
            <person name="Pearson M."/>
            <person name="Poon T.W."/>
            <person name="Priest M."/>
            <person name="Roberts A."/>
            <person name="Saif S."/>
            <person name="Shea T."/>
            <person name="Sisk P."/>
            <person name="Sykes S."/>
            <person name="Wortman J."/>
            <person name="Nusbaum C."/>
            <person name="Birren B."/>
        </authorList>
    </citation>
    <scope>NUCLEOTIDE SEQUENCE [LARGE SCALE GENOMIC DNA]</scope>
    <source>
        <strain evidence="16 17">MS-1</strain>
    </source>
</reference>
<evidence type="ECO:0000313" key="16">
    <source>
        <dbReference type="EMBL" id="KKB59681.1"/>
    </source>
</evidence>
<dbReference type="FunFam" id="1.10.340.30:FF:000010">
    <property type="entry name" value="Adenine DNA glycosylase"/>
    <property type="match status" value="1"/>
</dbReference>
<keyword evidence="9" id="KW-0378">Hydrolase</keyword>
<keyword evidence="11" id="KW-0411">Iron-sulfur</keyword>
<evidence type="ECO:0000256" key="13">
    <source>
        <dbReference type="ARBA" id="ARBA00023295"/>
    </source>
</evidence>
<dbReference type="GO" id="GO:0032357">
    <property type="term" value="F:oxidized purine DNA binding"/>
    <property type="evidence" value="ECO:0007669"/>
    <property type="project" value="TreeGrafter"/>
</dbReference>
<evidence type="ECO:0000256" key="2">
    <source>
        <dbReference type="ARBA" id="ARBA00002933"/>
    </source>
</evidence>
<dbReference type="EMBL" id="AQHW01000003">
    <property type="protein sequence ID" value="KKB59681.1"/>
    <property type="molecule type" value="Genomic_DNA"/>
</dbReference>
<keyword evidence="12" id="KW-0234">DNA repair</keyword>
<evidence type="ECO:0000256" key="6">
    <source>
        <dbReference type="ARBA" id="ARBA00022485"/>
    </source>
</evidence>
<comment type="caution">
    <text evidence="16">The sequence shown here is derived from an EMBL/GenBank/DDBJ whole genome shotgun (WGS) entry which is preliminary data.</text>
</comment>
<dbReference type="GO" id="GO:0000701">
    <property type="term" value="F:purine-specific mismatch base pair DNA N-glycosylase activity"/>
    <property type="evidence" value="ECO:0007669"/>
    <property type="project" value="UniProtKB-EC"/>
</dbReference>
<keyword evidence="7" id="KW-0479">Metal-binding</keyword>
<dbReference type="Pfam" id="PF14815">
    <property type="entry name" value="NUDIX_4"/>
    <property type="match status" value="1"/>
</dbReference>
<evidence type="ECO:0000256" key="11">
    <source>
        <dbReference type="ARBA" id="ARBA00023014"/>
    </source>
</evidence>
<dbReference type="STRING" id="1203610.HMPREF1536_00662"/>
<dbReference type="CDD" id="cd03431">
    <property type="entry name" value="NUDIX_DNA_Glycosylase_C-MutY"/>
    <property type="match status" value="1"/>
</dbReference>
<dbReference type="InterPro" id="IPR015797">
    <property type="entry name" value="NUDIX_hydrolase-like_dom_sf"/>
</dbReference>
<dbReference type="GO" id="GO:0051539">
    <property type="term" value="F:4 iron, 4 sulfur cluster binding"/>
    <property type="evidence" value="ECO:0007669"/>
    <property type="project" value="UniProtKB-UniRule"/>
</dbReference>
<dbReference type="GO" id="GO:0034039">
    <property type="term" value="F:8-oxo-7,8-dihydroguanine DNA N-glycosylase activity"/>
    <property type="evidence" value="ECO:0007669"/>
    <property type="project" value="TreeGrafter"/>
</dbReference>
<comment type="similarity">
    <text evidence="3 14">Belongs to the Nth/MutY family.</text>
</comment>
<comment type="cofactor">
    <cofactor evidence="14">
        <name>[4Fe-4S] cluster</name>
        <dbReference type="ChEBI" id="CHEBI:49883"/>
    </cofactor>
    <text evidence="14">Binds 1 [4Fe-4S] cluster.</text>
</comment>
<keyword evidence="10 14" id="KW-0408">Iron</keyword>
<dbReference type="SUPFAM" id="SSF55811">
    <property type="entry name" value="Nudix"/>
    <property type="match status" value="1"/>
</dbReference>
<feature type="domain" description="HhH-GPD" evidence="15">
    <location>
        <begin position="42"/>
        <end position="193"/>
    </location>
</feature>
<dbReference type="InterPro" id="IPR029119">
    <property type="entry name" value="MutY_C"/>
</dbReference>